<name>A0A6A5YEP9_9PEZI</name>
<dbReference type="Pfam" id="PF07519">
    <property type="entry name" value="Tannase"/>
    <property type="match status" value="1"/>
</dbReference>
<evidence type="ECO:0000256" key="4">
    <source>
        <dbReference type="ARBA" id="ARBA00022723"/>
    </source>
</evidence>
<comment type="catalytic activity">
    <reaction evidence="9">
        <text>feruloyl-polysaccharide + H2O = ferulate + polysaccharide.</text>
        <dbReference type="EC" id="3.1.1.73"/>
    </reaction>
</comment>
<keyword evidence="7" id="KW-0106">Calcium</keyword>
<dbReference type="GO" id="GO:0045493">
    <property type="term" value="P:xylan catabolic process"/>
    <property type="evidence" value="ECO:0007669"/>
    <property type="project" value="UniProtKB-KW"/>
</dbReference>
<keyword evidence="8" id="KW-1015">Disulfide bond</keyword>
<dbReference type="EMBL" id="ML978714">
    <property type="protein sequence ID" value="KAF2089281.1"/>
    <property type="molecule type" value="Genomic_DNA"/>
</dbReference>
<evidence type="ECO:0000256" key="5">
    <source>
        <dbReference type="ARBA" id="ARBA00022729"/>
    </source>
</evidence>
<evidence type="ECO:0000256" key="6">
    <source>
        <dbReference type="ARBA" id="ARBA00022801"/>
    </source>
</evidence>
<dbReference type="Proteomes" id="UP000799776">
    <property type="component" value="Unassembled WGS sequence"/>
</dbReference>
<gene>
    <name evidence="11" type="ORF">K490DRAFT_37303</name>
</gene>
<feature type="signal peptide" evidence="10">
    <location>
        <begin position="1"/>
        <end position="19"/>
    </location>
</feature>
<evidence type="ECO:0000313" key="11">
    <source>
        <dbReference type="EMBL" id="KAF2089281.1"/>
    </source>
</evidence>
<evidence type="ECO:0000256" key="9">
    <source>
        <dbReference type="ARBA" id="ARBA00034075"/>
    </source>
</evidence>
<reference evidence="11" key="1">
    <citation type="journal article" date="2020" name="Stud. Mycol.">
        <title>101 Dothideomycetes genomes: a test case for predicting lifestyles and emergence of pathogens.</title>
        <authorList>
            <person name="Haridas S."/>
            <person name="Albert R."/>
            <person name="Binder M."/>
            <person name="Bloem J."/>
            <person name="Labutti K."/>
            <person name="Salamov A."/>
            <person name="Andreopoulos B."/>
            <person name="Baker S."/>
            <person name="Barry K."/>
            <person name="Bills G."/>
            <person name="Bluhm B."/>
            <person name="Cannon C."/>
            <person name="Castanera R."/>
            <person name="Culley D."/>
            <person name="Daum C."/>
            <person name="Ezra D."/>
            <person name="Gonzalez J."/>
            <person name="Henrissat B."/>
            <person name="Kuo A."/>
            <person name="Liang C."/>
            <person name="Lipzen A."/>
            <person name="Lutzoni F."/>
            <person name="Magnuson J."/>
            <person name="Mondo S."/>
            <person name="Nolan M."/>
            <person name="Ohm R."/>
            <person name="Pangilinan J."/>
            <person name="Park H.-J."/>
            <person name="Ramirez L."/>
            <person name="Alfaro M."/>
            <person name="Sun H."/>
            <person name="Tritt A."/>
            <person name="Yoshinaga Y."/>
            <person name="Zwiers L.-H."/>
            <person name="Turgeon B."/>
            <person name="Goodwin S."/>
            <person name="Spatafora J."/>
            <person name="Crous P."/>
            <person name="Grigoriev I."/>
        </authorList>
    </citation>
    <scope>NUCLEOTIDE SEQUENCE</scope>
    <source>
        <strain evidence="11">CBS 121410</strain>
    </source>
</reference>
<feature type="chain" id="PRO_5025712288" description="Carboxylic ester hydrolase" evidence="10">
    <location>
        <begin position="20"/>
        <end position="523"/>
    </location>
</feature>
<evidence type="ECO:0000313" key="12">
    <source>
        <dbReference type="Proteomes" id="UP000799776"/>
    </source>
</evidence>
<comment type="similarity">
    <text evidence="1 10">Belongs to the tannase family.</text>
</comment>
<evidence type="ECO:0000256" key="7">
    <source>
        <dbReference type="ARBA" id="ARBA00022837"/>
    </source>
</evidence>
<dbReference type="AlphaFoldDB" id="A0A6A5YEP9"/>
<keyword evidence="3" id="KW-0119">Carbohydrate metabolism</keyword>
<keyword evidence="3" id="KW-0858">Xylan degradation</keyword>
<keyword evidence="3" id="KW-0624">Polysaccharide degradation</keyword>
<sequence length="523" mass="56642">MRSLHVAAAWGLSATASAATNTTFDQSCTALAGQVASLYPNASVWFSEVVTAGTNLSLPESDATCETPSQVVLEDICRLALEMPTSELGSKISLETWLPRNWTGRFASVGNGGLNGCVGYADLAYTSRLGFATVGTNNGHNGTRGNSFVNPEVLTDFAWRALHTGVVMGKEISKKFYGSDHKKSYYLGCSTGGRQGFKSVQEFPEDFDGVVAGAPGVAFNGLQSLCSRFYTILGAANGSQASWVPTSMWTTIHQSILDQCDGIDGAVDGIIEDPSLCQYRPEALLCANNATSNSSCLTGPQVEAVRSIFSPLYGTDGELIYPRMQPGSEIIAAQGLYNGKPFQYSIDWFQYAVYNDTTWDPLTAGLADYEAALKTIPQIQTWNGDLSAFKNRGGKLLHYHGLMDAVVSSENSPRYYDYVSSTMNLPSSELDEFYRFFRISGMSHCQDGDGAWAIGNLEYSNAGLDPEKNVLMAMVRWIEEGEAPETIIGTNLESGYTRAHCKYPARNVHTGGDPKDPSTWKCV</sequence>
<evidence type="ECO:0000256" key="3">
    <source>
        <dbReference type="ARBA" id="ARBA00022651"/>
    </source>
</evidence>
<accession>A0A6A5YEP9</accession>
<evidence type="ECO:0000256" key="8">
    <source>
        <dbReference type="ARBA" id="ARBA00023157"/>
    </source>
</evidence>
<evidence type="ECO:0000256" key="1">
    <source>
        <dbReference type="ARBA" id="ARBA00006249"/>
    </source>
</evidence>
<keyword evidence="2" id="KW-0719">Serine esterase</keyword>
<keyword evidence="5 10" id="KW-0732">Signal</keyword>
<dbReference type="PANTHER" id="PTHR33938:SF15">
    <property type="entry name" value="FERULOYL ESTERASE B-RELATED"/>
    <property type="match status" value="1"/>
</dbReference>
<keyword evidence="12" id="KW-1185">Reference proteome</keyword>
<dbReference type="OrthoDB" id="3039123at2759"/>
<dbReference type="SUPFAM" id="SSF53474">
    <property type="entry name" value="alpha/beta-Hydrolases"/>
    <property type="match status" value="1"/>
</dbReference>
<dbReference type="PANTHER" id="PTHR33938">
    <property type="entry name" value="FERULOYL ESTERASE B-RELATED"/>
    <property type="match status" value="1"/>
</dbReference>
<organism evidence="11 12">
    <name type="scientific">Saccharata proteae CBS 121410</name>
    <dbReference type="NCBI Taxonomy" id="1314787"/>
    <lineage>
        <taxon>Eukaryota</taxon>
        <taxon>Fungi</taxon>
        <taxon>Dikarya</taxon>
        <taxon>Ascomycota</taxon>
        <taxon>Pezizomycotina</taxon>
        <taxon>Dothideomycetes</taxon>
        <taxon>Dothideomycetes incertae sedis</taxon>
        <taxon>Botryosphaeriales</taxon>
        <taxon>Saccharataceae</taxon>
        <taxon>Saccharata</taxon>
    </lineage>
</organism>
<dbReference type="InterPro" id="IPR029058">
    <property type="entry name" value="AB_hydrolase_fold"/>
</dbReference>
<keyword evidence="6 10" id="KW-0378">Hydrolase</keyword>
<dbReference type="EC" id="3.1.1.-" evidence="10"/>
<dbReference type="GO" id="GO:0046872">
    <property type="term" value="F:metal ion binding"/>
    <property type="evidence" value="ECO:0007669"/>
    <property type="project" value="UniProtKB-KW"/>
</dbReference>
<evidence type="ECO:0000256" key="2">
    <source>
        <dbReference type="ARBA" id="ARBA00022487"/>
    </source>
</evidence>
<proteinExistence type="inferred from homology"/>
<dbReference type="GO" id="GO:0030600">
    <property type="term" value="F:feruloyl esterase activity"/>
    <property type="evidence" value="ECO:0007669"/>
    <property type="project" value="UniProtKB-EC"/>
</dbReference>
<keyword evidence="4" id="KW-0479">Metal-binding</keyword>
<protein>
    <recommendedName>
        <fullName evidence="10">Carboxylic ester hydrolase</fullName>
        <ecNumber evidence="10">3.1.1.-</ecNumber>
    </recommendedName>
</protein>
<evidence type="ECO:0000256" key="10">
    <source>
        <dbReference type="RuleBase" id="RU361238"/>
    </source>
</evidence>
<dbReference type="InterPro" id="IPR011118">
    <property type="entry name" value="Tannase/feruloyl_esterase"/>
</dbReference>